<dbReference type="Gene3D" id="1.10.3680.10">
    <property type="entry name" value="TerB-like"/>
    <property type="match status" value="1"/>
</dbReference>
<dbReference type="InterPro" id="IPR007486">
    <property type="entry name" value="YebE"/>
</dbReference>
<sequence>MNSLMEQLLSQAGKYVNSSTQSQSALSGKTDLLKGMASGGVIGALLGNKKSRKLVKRYGKKAAVVGGAAVVGTLAYQAYKNWRQDDEGSAGYNGQYQREEFESLENAYSTQSDPMLLIKAMVFASKADGHIDEQEKQAIKEALAQQQLGQDVETLIARWIDEPLDPQVISTQVDNLEQASEVYLASLLAIDVDHFLEKAYLEQLAASLSLPQELKTRIEQQARA</sequence>
<dbReference type="InterPro" id="IPR029024">
    <property type="entry name" value="TerB-like"/>
</dbReference>
<dbReference type="EMBL" id="AMZO01000019">
    <property type="protein sequence ID" value="ELR65418.1"/>
    <property type="molecule type" value="Genomic_DNA"/>
</dbReference>
<organism evidence="1 2">
    <name type="scientific">Photobacterium marinum</name>
    <dbReference type="NCBI Taxonomy" id="1056511"/>
    <lineage>
        <taxon>Bacteria</taxon>
        <taxon>Pseudomonadati</taxon>
        <taxon>Pseudomonadota</taxon>
        <taxon>Gammaproteobacteria</taxon>
        <taxon>Vibrionales</taxon>
        <taxon>Vibrionaceae</taxon>
        <taxon>Photobacterium</taxon>
    </lineage>
</organism>
<dbReference type="Proteomes" id="UP000011134">
    <property type="component" value="Unassembled WGS sequence"/>
</dbReference>
<comment type="caution">
    <text evidence="1">The sequence shown here is derived from an EMBL/GenBank/DDBJ whole genome shotgun (WGS) entry which is preliminary data.</text>
</comment>
<dbReference type="PATRIC" id="fig|1056511.3.peg.2700"/>
<gene>
    <name evidence="1" type="ORF">C942_01206</name>
</gene>
<evidence type="ECO:0000313" key="1">
    <source>
        <dbReference type="EMBL" id="ELR65418.1"/>
    </source>
</evidence>
<protein>
    <submittedName>
        <fullName evidence="1">Inner membrane protein YebE</fullName>
    </submittedName>
</protein>
<reference evidence="1 2" key="1">
    <citation type="submission" date="2012-12" db="EMBL/GenBank/DDBJ databases">
        <title>Genome Assembly of Photobacterium sp. AK15.</title>
        <authorList>
            <person name="Khatri I."/>
            <person name="Vaidya B."/>
            <person name="Srinivas T.N.R."/>
            <person name="Subramanian S."/>
            <person name="Pinnaka A."/>
        </authorList>
    </citation>
    <scope>NUCLEOTIDE SEQUENCE [LARGE SCALE GENOMIC DNA]</scope>
    <source>
        <strain evidence="1 2">AK15</strain>
    </source>
</reference>
<dbReference type="OrthoDB" id="5459344at2"/>
<proteinExistence type="predicted"/>
<dbReference type="AlphaFoldDB" id="L8JB08"/>
<evidence type="ECO:0000313" key="2">
    <source>
        <dbReference type="Proteomes" id="UP000011134"/>
    </source>
</evidence>
<keyword evidence="2" id="KW-1185">Reference proteome</keyword>
<dbReference type="RefSeq" id="WP_007466433.1">
    <property type="nucleotide sequence ID" value="NZ_AMZO01000019.1"/>
</dbReference>
<dbReference type="Pfam" id="PF04391">
    <property type="entry name" value="DUF533"/>
    <property type="match status" value="1"/>
</dbReference>
<dbReference type="CDD" id="cd07178">
    <property type="entry name" value="terB_like_YebE"/>
    <property type="match status" value="1"/>
</dbReference>
<accession>L8JB08</accession>
<name>L8JB08_9GAMM</name>
<dbReference type="SUPFAM" id="SSF158682">
    <property type="entry name" value="TerB-like"/>
    <property type="match status" value="1"/>
</dbReference>